<dbReference type="GO" id="GO:0006360">
    <property type="term" value="P:transcription by RNA polymerase I"/>
    <property type="evidence" value="ECO:0007669"/>
    <property type="project" value="InterPro"/>
</dbReference>
<dbReference type="EMBL" id="JAEVFJ010000016">
    <property type="protein sequence ID" value="KAH8100291.1"/>
    <property type="molecule type" value="Genomic_DNA"/>
</dbReference>
<accession>A0A8K0UNS7</accession>
<evidence type="ECO:0000313" key="3">
    <source>
        <dbReference type="Proteomes" id="UP000813824"/>
    </source>
</evidence>
<dbReference type="InterPro" id="IPR053263">
    <property type="entry name" value="Euk_RPA34_RNAP_subunit"/>
</dbReference>
<dbReference type="InterPro" id="IPR013240">
    <property type="entry name" value="DNA-dir_RNA_pol1_su_RPA34"/>
</dbReference>
<feature type="region of interest" description="Disordered" evidence="1">
    <location>
        <begin position="1"/>
        <end position="58"/>
    </location>
</feature>
<dbReference type="OrthoDB" id="76224at2759"/>
<dbReference type="Gene3D" id="6.20.250.70">
    <property type="match status" value="1"/>
</dbReference>
<reference evidence="2" key="1">
    <citation type="journal article" date="2021" name="New Phytol.">
        <title>Evolutionary innovations through gain and loss of genes in the ectomycorrhizal Boletales.</title>
        <authorList>
            <person name="Wu G."/>
            <person name="Miyauchi S."/>
            <person name="Morin E."/>
            <person name="Kuo A."/>
            <person name="Drula E."/>
            <person name="Varga T."/>
            <person name="Kohler A."/>
            <person name="Feng B."/>
            <person name="Cao Y."/>
            <person name="Lipzen A."/>
            <person name="Daum C."/>
            <person name="Hundley H."/>
            <person name="Pangilinan J."/>
            <person name="Johnson J."/>
            <person name="Barry K."/>
            <person name="LaButti K."/>
            <person name="Ng V."/>
            <person name="Ahrendt S."/>
            <person name="Min B."/>
            <person name="Choi I.G."/>
            <person name="Park H."/>
            <person name="Plett J.M."/>
            <person name="Magnuson J."/>
            <person name="Spatafora J.W."/>
            <person name="Nagy L.G."/>
            <person name="Henrissat B."/>
            <person name="Grigoriev I.V."/>
            <person name="Yang Z.L."/>
            <person name="Xu J."/>
            <person name="Martin F.M."/>
        </authorList>
    </citation>
    <scope>NUCLEOTIDE SEQUENCE</scope>
    <source>
        <strain evidence="2">KKN 215</strain>
    </source>
</reference>
<evidence type="ECO:0000313" key="2">
    <source>
        <dbReference type="EMBL" id="KAH8100291.1"/>
    </source>
</evidence>
<feature type="compositionally biased region" description="Basic and acidic residues" evidence="1">
    <location>
        <begin position="22"/>
        <end position="37"/>
    </location>
</feature>
<feature type="compositionally biased region" description="Basic and acidic residues" evidence="1">
    <location>
        <begin position="264"/>
        <end position="281"/>
    </location>
</feature>
<keyword evidence="2" id="KW-0804">Transcription</keyword>
<dbReference type="GO" id="GO:0000428">
    <property type="term" value="C:DNA-directed RNA polymerase complex"/>
    <property type="evidence" value="ECO:0007669"/>
    <property type="project" value="UniProtKB-KW"/>
</dbReference>
<feature type="region of interest" description="Disordered" evidence="1">
    <location>
        <begin position="170"/>
        <end position="197"/>
    </location>
</feature>
<name>A0A8K0UNS7_9AGAR</name>
<feature type="region of interest" description="Disordered" evidence="1">
    <location>
        <begin position="209"/>
        <end position="281"/>
    </location>
</feature>
<gene>
    <name evidence="2" type="ORF">BXZ70DRAFT_893712</name>
</gene>
<organism evidence="2 3">
    <name type="scientific">Cristinia sonorae</name>
    <dbReference type="NCBI Taxonomy" id="1940300"/>
    <lineage>
        <taxon>Eukaryota</taxon>
        <taxon>Fungi</taxon>
        <taxon>Dikarya</taxon>
        <taxon>Basidiomycota</taxon>
        <taxon>Agaricomycotina</taxon>
        <taxon>Agaricomycetes</taxon>
        <taxon>Agaricomycetidae</taxon>
        <taxon>Agaricales</taxon>
        <taxon>Pleurotineae</taxon>
        <taxon>Stephanosporaceae</taxon>
        <taxon>Cristinia</taxon>
    </lineage>
</organism>
<dbReference type="Pfam" id="PF08208">
    <property type="entry name" value="RNA_polI_A34"/>
    <property type="match status" value="1"/>
</dbReference>
<keyword evidence="3" id="KW-1185">Reference proteome</keyword>
<dbReference type="Proteomes" id="UP000813824">
    <property type="component" value="Unassembled WGS sequence"/>
</dbReference>
<evidence type="ECO:0000256" key="1">
    <source>
        <dbReference type="SAM" id="MobiDB-lite"/>
    </source>
</evidence>
<comment type="caution">
    <text evidence="2">The sequence shown here is derived from an EMBL/GenBank/DDBJ whole genome shotgun (WGS) entry which is preliminary data.</text>
</comment>
<protein>
    <submittedName>
        <fullName evidence="2">DNA-directed RNA polymerase I subunit RPA34.5-domain-containing protein</fullName>
    </submittedName>
</protein>
<keyword evidence="2" id="KW-0240">DNA-directed RNA polymerase</keyword>
<dbReference type="AlphaFoldDB" id="A0A8K0UNS7"/>
<proteinExistence type="predicted"/>
<feature type="compositionally biased region" description="Acidic residues" evidence="1">
    <location>
        <begin position="217"/>
        <end position="229"/>
    </location>
</feature>
<sequence length="281" mass="30694">MSSTTAGPSKKKSSTKKSSASKQKEKRATEVTSEPRNEGTNPKWNYEPPKGAVLANHDVDPEEFDYDALKGDDNLELWIIRVPKGVKPKHLEKLKVDPPSSALTGSIGTLSNRDTQYDVWCLGNGDNDRVGGEELKNLTCLVPRQKKGGKLYAVPTMTTRHLVVSARAALPTPPHSSDGDDSESSVTYTNPPRPSYPVEALKHRFMPIGSLSHTADDDVEDHMEVDEAPVESAPASAEPAKKEKKTKGKKEDATGGEVKPAKRKKEEEPMKKQKKVKADSS</sequence>
<dbReference type="PANTHER" id="PTHR28155">
    <property type="entry name" value="ACR243WP"/>
    <property type="match status" value="1"/>
</dbReference>
<dbReference type="PANTHER" id="PTHR28155:SF1">
    <property type="entry name" value="DNA-DIRECTED RNA POLYMERASE I SUBUNIT RPA34.5-DOMAIN-CONTAINING PROTEIN"/>
    <property type="match status" value="1"/>
</dbReference>